<dbReference type="InterPro" id="IPR006869">
    <property type="entry name" value="DUF547"/>
</dbReference>
<dbReference type="AlphaFoldDB" id="A0AA41R2G9"/>
<dbReference type="Pfam" id="PF04784">
    <property type="entry name" value="DUF547"/>
    <property type="match status" value="1"/>
</dbReference>
<evidence type="ECO:0000313" key="2">
    <source>
        <dbReference type="EMBL" id="MCJ8501514.1"/>
    </source>
</evidence>
<proteinExistence type="predicted"/>
<protein>
    <submittedName>
        <fullName evidence="2">DUF547 domain-containing protein</fullName>
    </submittedName>
</protein>
<gene>
    <name evidence="2" type="ORF">MRX98_13085</name>
</gene>
<keyword evidence="3" id="KW-1185">Reference proteome</keyword>
<reference evidence="2" key="1">
    <citation type="submission" date="2022-04" db="EMBL/GenBank/DDBJ databases">
        <title>Desulfatitalea alkaliphila sp. nov., a novel anaerobic sulfate-reducing bacterium isolated from terrestrial mud volcano, Taman Peninsula, Russia.</title>
        <authorList>
            <person name="Khomyakova M.A."/>
            <person name="Merkel A.Y."/>
            <person name="Slobodkin A.I."/>
        </authorList>
    </citation>
    <scope>NUCLEOTIDE SEQUENCE</scope>
    <source>
        <strain evidence="2">M08but</strain>
    </source>
</reference>
<dbReference type="Proteomes" id="UP001165427">
    <property type="component" value="Unassembled WGS sequence"/>
</dbReference>
<name>A0AA41R2G9_9BACT</name>
<dbReference type="EMBL" id="JALJRB010000014">
    <property type="protein sequence ID" value="MCJ8501514.1"/>
    <property type="molecule type" value="Genomic_DNA"/>
</dbReference>
<sequence>MPDAQIVLYGGQSNIMNGWIRKPPLAAVILLLTIWGFSGTAAGDPLVQPTFAPFSDLLGGYLIEKTTAQGGLVSAFDYRGAMADAQAGTWLREQRRRLARFDRSALTTREQAIAFWTNAYNFFMVAHILDNPKGDRPVSGVKDYGSLFNPYRVFRQKLFDVGGELVSLDQIEKQILLGEDFEQRGWKDARVHFAVNCASVGCPPLRRQIYLPGNVDDMMTENTRMAFNTPRHLRQEGTVLHVTQLFEWYADDFAEAAGSFEAFIRQYADPATRAQLKDAVDIRFIDYDWRLNTPENFPELR</sequence>
<evidence type="ECO:0000259" key="1">
    <source>
        <dbReference type="Pfam" id="PF04784"/>
    </source>
</evidence>
<dbReference type="RefSeq" id="WP_246909414.1">
    <property type="nucleotide sequence ID" value="NZ_JALJRB010000014.1"/>
</dbReference>
<dbReference type="PANTHER" id="PTHR46361">
    <property type="entry name" value="ELECTRON CARRIER/ PROTEIN DISULFIDE OXIDOREDUCTASE"/>
    <property type="match status" value="1"/>
</dbReference>
<accession>A0AA41R2G9</accession>
<organism evidence="2 3">
    <name type="scientific">Desulfatitalea alkaliphila</name>
    <dbReference type="NCBI Taxonomy" id="2929485"/>
    <lineage>
        <taxon>Bacteria</taxon>
        <taxon>Pseudomonadati</taxon>
        <taxon>Thermodesulfobacteriota</taxon>
        <taxon>Desulfobacteria</taxon>
        <taxon>Desulfobacterales</taxon>
        <taxon>Desulfosarcinaceae</taxon>
        <taxon>Desulfatitalea</taxon>
    </lineage>
</organism>
<feature type="domain" description="DUF547" evidence="1">
    <location>
        <begin position="107"/>
        <end position="224"/>
    </location>
</feature>
<evidence type="ECO:0000313" key="3">
    <source>
        <dbReference type="Proteomes" id="UP001165427"/>
    </source>
</evidence>
<comment type="caution">
    <text evidence="2">The sequence shown here is derived from an EMBL/GenBank/DDBJ whole genome shotgun (WGS) entry which is preliminary data.</text>
</comment>
<dbReference type="PANTHER" id="PTHR46361:SF3">
    <property type="entry name" value="ELECTRON CARRIER_ PROTEIN DISULFIDE OXIDOREDUCTASE"/>
    <property type="match status" value="1"/>
</dbReference>